<comment type="caution">
    <text evidence="4">The sequence shown here is derived from an EMBL/GenBank/DDBJ whole genome shotgun (WGS) entry which is preliminary data.</text>
</comment>
<dbReference type="Gene3D" id="3.40.50.150">
    <property type="entry name" value="Vaccinia Virus protein VP39"/>
    <property type="match status" value="1"/>
</dbReference>
<dbReference type="RefSeq" id="WP_052549411.1">
    <property type="nucleotide sequence ID" value="NZ_JMCC02000035.1"/>
</dbReference>
<feature type="transmembrane region" description="Helical" evidence="3">
    <location>
        <begin position="331"/>
        <end position="354"/>
    </location>
</feature>
<feature type="transmembrane region" description="Helical" evidence="3">
    <location>
        <begin position="360"/>
        <end position="381"/>
    </location>
</feature>
<dbReference type="EMBL" id="JMCC02000035">
    <property type="protein sequence ID" value="KIG16548.1"/>
    <property type="molecule type" value="Genomic_DNA"/>
</dbReference>
<dbReference type="AlphaFoldDB" id="A0A0C1ZZ99"/>
<evidence type="ECO:0000256" key="3">
    <source>
        <dbReference type="SAM" id="Phobius"/>
    </source>
</evidence>
<accession>A0A0C1ZZ99</accession>
<keyword evidence="3" id="KW-0812">Transmembrane</keyword>
<feature type="region of interest" description="Disordered" evidence="2">
    <location>
        <begin position="194"/>
        <end position="215"/>
    </location>
</feature>
<keyword evidence="3" id="KW-1133">Transmembrane helix</keyword>
<dbReference type="GO" id="GO:0006596">
    <property type="term" value="P:polyamine biosynthetic process"/>
    <property type="evidence" value="ECO:0007669"/>
    <property type="project" value="UniProtKB-KW"/>
</dbReference>
<sequence length="675" mass="73397">MSPHAATIFLSAFLLFLVQPVIAKQILPWFGGSAAVWATCLVFFQSILLAGYAYADFAIRKLSARRQLIVHVGLLLVSLAWLPIAPGERWKPTGAEDPTVLILGLLVATIGLPYLMLSSTSPLIQAWYWRRYQARVPYRLFALSNFASLLALVAYPSLIEPWVSNQTQTIGWSGVYVVFVILCGATAYASLRPDRAGSARPDTPQAVADVGAPSRPPKPKQLFEWLVLSATGSCLLLAVTNHITQNIAAVPFLWVLPLALYLITFVLAFDHPRWYVRPVFLVSLGILLPIMGWAVDSHGLVLGVALYAAGLFVGCMFAHGELALAKPAPRYLTTFYLMISVGGALGSVLIGVIAPLSLPGYYELGIILILLSALGITRVWSMHVGLRVVALGVAVATVITVGMAMWRYSVDTRVMVRNFYGVIRTREYVEPAPYRTMYHGGIQHGGQLWAPDARRLPSSYFGPTSGYGRLFASLSNSGPRKIGVIGLGAGALAVYGREGDTMVFYELDPQVVDVARAEFTFLQDMPGTVEVVVGDGRLSLEREPPRGYDVLAIDAFSGDSIPMHLITREAMAVYVKHLAPDGAIVFQATNRYIDIIPVVQKLAAEHGMTAVWVSDSPPESSDRDYWLSGTDQVVVTRNLAILGAAPLRDGGVVVEPSPAAPLFTDDYTNLLRILK</sequence>
<feature type="transmembrane region" description="Helical" evidence="3">
    <location>
        <begin position="138"/>
        <end position="158"/>
    </location>
</feature>
<feature type="transmembrane region" description="Helical" evidence="3">
    <location>
        <begin position="170"/>
        <end position="191"/>
    </location>
</feature>
<evidence type="ECO:0000256" key="2">
    <source>
        <dbReference type="SAM" id="MobiDB-lite"/>
    </source>
</evidence>
<feature type="transmembrane region" description="Helical" evidence="3">
    <location>
        <begin position="275"/>
        <end position="294"/>
    </location>
</feature>
<dbReference type="PANTHER" id="PTHR43317">
    <property type="entry name" value="THERMOSPERMINE SYNTHASE ACAULIS5"/>
    <property type="match status" value="1"/>
</dbReference>
<proteinExistence type="predicted"/>
<reference evidence="4 5" key="1">
    <citation type="submission" date="2014-12" db="EMBL/GenBank/DDBJ databases">
        <title>Genome assembly of Enhygromyxa salina DSM 15201.</title>
        <authorList>
            <person name="Sharma G."/>
            <person name="Subramanian S."/>
        </authorList>
    </citation>
    <scope>NUCLEOTIDE SEQUENCE [LARGE SCALE GENOMIC DNA]</scope>
    <source>
        <strain evidence="4 5">DSM 15201</strain>
    </source>
</reference>
<dbReference type="SUPFAM" id="SSF103473">
    <property type="entry name" value="MFS general substrate transporter"/>
    <property type="match status" value="1"/>
</dbReference>
<dbReference type="InterPro" id="IPR036259">
    <property type="entry name" value="MFS_trans_sf"/>
</dbReference>
<protein>
    <recommendedName>
        <fullName evidence="6">Spermidine synthase</fullName>
    </recommendedName>
</protein>
<dbReference type="PANTHER" id="PTHR43317:SF1">
    <property type="entry name" value="THERMOSPERMINE SYNTHASE ACAULIS5"/>
    <property type="match status" value="1"/>
</dbReference>
<dbReference type="NCBIfam" id="NF037959">
    <property type="entry name" value="MFS_SpdSyn"/>
    <property type="match status" value="1"/>
</dbReference>
<keyword evidence="1" id="KW-0620">Polyamine biosynthesis</keyword>
<feature type="transmembrane region" description="Helical" evidence="3">
    <location>
        <begin position="33"/>
        <end position="55"/>
    </location>
</feature>
<evidence type="ECO:0000313" key="4">
    <source>
        <dbReference type="EMBL" id="KIG16548.1"/>
    </source>
</evidence>
<organism evidence="4 5">
    <name type="scientific">Enhygromyxa salina</name>
    <dbReference type="NCBI Taxonomy" id="215803"/>
    <lineage>
        <taxon>Bacteria</taxon>
        <taxon>Pseudomonadati</taxon>
        <taxon>Myxococcota</taxon>
        <taxon>Polyangia</taxon>
        <taxon>Nannocystales</taxon>
        <taxon>Nannocystaceae</taxon>
        <taxon>Enhygromyxa</taxon>
    </lineage>
</organism>
<dbReference type="Proteomes" id="UP000031599">
    <property type="component" value="Unassembled WGS sequence"/>
</dbReference>
<dbReference type="Gene3D" id="1.20.1250.20">
    <property type="entry name" value="MFS general substrate transporter like domains"/>
    <property type="match status" value="1"/>
</dbReference>
<feature type="transmembrane region" description="Helical" evidence="3">
    <location>
        <begin position="249"/>
        <end position="268"/>
    </location>
</feature>
<feature type="transmembrane region" description="Helical" evidence="3">
    <location>
        <begin position="300"/>
        <end position="319"/>
    </location>
</feature>
<evidence type="ECO:0008006" key="6">
    <source>
        <dbReference type="Google" id="ProtNLM"/>
    </source>
</evidence>
<name>A0A0C1ZZ99_9BACT</name>
<evidence type="ECO:0000313" key="5">
    <source>
        <dbReference type="Proteomes" id="UP000031599"/>
    </source>
</evidence>
<gene>
    <name evidence="4" type="ORF">DB30_04319</name>
</gene>
<feature type="transmembrane region" description="Helical" evidence="3">
    <location>
        <begin position="67"/>
        <end position="86"/>
    </location>
</feature>
<feature type="transmembrane region" description="Helical" evidence="3">
    <location>
        <begin position="388"/>
        <end position="408"/>
    </location>
</feature>
<dbReference type="SUPFAM" id="SSF53335">
    <property type="entry name" value="S-adenosyl-L-methionine-dependent methyltransferases"/>
    <property type="match status" value="1"/>
</dbReference>
<feature type="transmembrane region" description="Helical" evidence="3">
    <location>
        <begin position="222"/>
        <end position="243"/>
    </location>
</feature>
<evidence type="ECO:0000256" key="1">
    <source>
        <dbReference type="ARBA" id="ARBA00023115"/>
    </source>
</evidence>
<keyword evidence="3" id="KW-0472">Membrane</keyword>
<feature type="transmembrane region" description="Helical" evidence="3">
    <location>
        <begin position="98"/>
        <end position="117"/>
    </location>
</feature>
<dbReference type="InterPro" id="IPR029063">
    <property type="entry name" value="SAM-dependent_MTases_sf"/>
</dbReference>